<evidence type="ECO:0000256" key="14">
    <source>
        <dbReference type="ARBA" id="ARBA00024158"/>
    </source>
</evidence>
<dbReference type="InterPro" id="IPR001611">
    <property type="entry name" value="Leu-rich_rpt"/>
</dbReference>
<dbReference type="PROSITE" id="PS51450">
    <property type="entry name" value="LRR"/>
    <property type="match status" value="3"/>
</dbReference>
<dbReference type="Pfam" id="PF12534">
    <property type="entry name" value="Pannexin_like"/>
    <property type="match status" value="2"/>
</dbReference>
<keyword evidence="19" id="KW-1185">Reference proteome</keyword>
<keyword evidence="8" id="KW-1133">Transmembrane helix</keyword>
<evidence type="ECO:0000256" key="2">
    <source>
        <dbReference type="ARBA" id="ARBA00010471"/>
    </source>
</evidence>
<reference evidence="18" key="1">
    <citation type="submission" date="2022-07" db="EMBL/GenBank/DDBJ databases">
        <title>Chromosome-level genome of Muraenolepis orangiensis.</title>
        <authorList>
            <person name="Kim J."/>
        </authorList>
    </citation>
    <scope>NUCLEOTIDE SEQUENCE</scope>
    <source>
        <strain evidence="18">KU_S4_2022</strain>
        <tissue evidence="18">Muscle</tissue>
    </source>
</reference>
<organism evidence="18 19">
    <name type="scientific">Muraenolepis orangiensis</name>
    <name type="common">Patagonian moray cod</name>
    <dbReference type="NCBI Taxonomy" id="630683"/>
    <lineage>
        <taxon>Eukaryota</taxon>
        <taxon>Metazoa</taxon>
        <taxon>Chordata</taxon>
        <taxon>Craniata</taxon>
        <taxon>Vertebrata</taxon>
        <taxon>Euteleostomi</taxon>
        <taxon>Actinopterygii</taxon>
        <taxon>Neopterygii</taxon>
        <taxon>Teleostei</taxon>
        <taxon>Neoteleostei</taxon>
        <taxon>Acanthomorphata</taxon>
        <taxon>Zeiogadaria</taxon>
        <taxon>Gadariae</taxon>
        <taxon>Gadiformes</taxon>
        <taxon>Muraenolepidoidei</taxon>
        <taxon>Muraenolepididae</taxon>
        <taxon>Muraenolepis</taxon>
    </lineage>
</organism>
<evidence type="ECO:0000256" key="3">
    <source>
        <dbReference type="ARBA" id="ARBA00022448"/>
    </source>
</evidence>
<dbReference type="Proteomes" id="UP001148018">
    <property type="component" value="Unassembled WGS sequence"/>
</dbReference>
<feature type="domain" description="LRRC8 pannexin-like TM region" evidence="17">
    <location>
        <begin position="204"/>
        <end position="316"/>
    </location>
</feature>
<comment type="caution">
    <text evidence="18">The sequence shown here is derived from an EMBL/GenBank/DDBJ whole genome shotgun (WGS) entry which is preliminary data.</text>
</comment>
<dbReference type="PANTHER" id="PTHR48051">
    <property type="match status" value="1"/>
</dbReference>
<dbReference type="InterPro" id="IPR021040">
    <property type="entry name" value="LRRC8_Pannexin-like"/>
</dbReference>
<evidence type="ECO:0000256" key="8">
    <source>
        <dbReference type="ARBA" id="ARBA00022989"/>
    </source>
</evidence>
<evidence type="ECO:0000256" key="11">
    <source>
        <dbReference type="ARBA" id="ARBA00023157"/>
    </source>
</evidence>
<evidence type="ECO:0000256" key="10">
    <source>
        <dbReference type="ARBA" id="ARBA00023136"/>
    </source>
</evidence>
<feature type="region of interest" description="Disordered" evidence="16">
    <location>
        <begin position="65"/>
        <end position="86"/>
    </location>
</feature>
<feature type="domain" description="LRRC8 pannexin-like TM region" evidence="17">
    <location>
        <begin position="1"/>
        <end position="166"/>
    </location>
</feature>
<protein>
    <recommendedName>
        <fullName evidence="17">LRRC8 pannexin-like TM region domain-containing protein</fullName>
    </recommendedName>
</protein>
<evidence type="ECO:0000256" key="13">
    <source>
        <dbReference type="ARBA" id="ARBA00024145"/>
    </source>
</evidence>
<dbReference type="InterPro" id="IPR032675">
    <property type="entry name" value="LRR_dom_sf"/>
</dbReference>
<dbReference type="SMART" id="SM00364">
    <property type="entry name" value="LRR_BAC"/>
    <property type="match status" value="5"/>
</dbReference>
<evidence type="ECO:0000256" key="9">
    <source>
        <dbReference type="ARBA" id="ARBA00023065"/>
    </source>
</evidence>
<dbReference type="GO" id="GO:0005886">
    <property type="term" value="C:plasma membrane"/>
    <property type="evidence" value="ECO:0007669"/>
    <property type="project" value="UniProtKB-SubCell"/>
</dbReference>
<keyword evidence="12" id="KW-0407">Ion channel</keyword>
<feature type="region of interest" description="Disordered" evidence="16">
    <location>
        <begin position="790"/>
        <end position="811"/>
    </location>
</feature>
<dbReference type="AlphaFoldDB" id="A0A9Q0IJP0"/>
<dbReference type="OrthoDB" id="676979at2759"/>
<comment type="catalytic activity">
    <reaction evidence="15">
        <text>chloride(in) = chloride(out)</text>
        <dbReference type="Rhea" id="RHEA:29823"/>
        <dbReference type="ChEBI" id="CHEBI:17996"/>
    </reaction>
</comment>
<feature type="compositionally biased region" description="Low complexity" evidence="16">
    <location>
        <begin position="790"/>
        <end position="805"/>
    </location>
</feature>
<evidence type="ECO:0000256" key="5">
    <source>
        <dbReference type="ARBA" id="ARBA00022614"/>
    </source>
</evidence>
<comment type="similarity">
    <text evidence="2">Belongs to the LRRC8 family.</text>
</comment>
<evidence type="ECO:0000256" key="15">
    <source>
        <dbReference type="ARBA" id="ARBA00024167"/>
    </source>
</evidence>
<dbReference type="SUPFAM" id="SSF52058">
    <property type="entry name" value="L domain-like"/>
    <property type="match status" value="1"/>
</dbReference>
<comment type="catalytic activity">
    <reaction evidence="14">
        <text>taurine(out) = taurine(in)</text>
        <dbReference type="Rhea" id="RHEA:66328"/>
        <dbReference type="ChEBI" id="CHEBI:507393"/>
    </reaction>
</comment>
<dbReference type="GO" id="GO:0005737">
    <property type="term" value="C:cytoplasm"/>
    <property type="evidence" value="ECO:0007669"/>
    <property type="project" value="TreeGrafter"/>
</dbReference>
<sequence>MFALSELTCLHEPSSGSKLLKPWWEVFMDCLVVLMLMLSVLAGTVLLSRDKVVCLPVVDTASFATTSSSSPANSSNHSSPAGGGVPADIGQSGKPSAWAVKRKPLVYQQYVFISQVCYHEALPWYSRFSPYMALLQTLLLLASGSFWLHLPLTSARVEHFLAVLANVDSGTDSPLLGRPEAVLGSAPHSVAPPPGPRVAAVAAEQPRQAAVSLDRSDSEQARALFERVRKFRAHCESSDVIYKVYVSQTLFKLLASVLIVSLSAPLLGSMSFNHICHPGEESSLVGYGTFQCAHTLASLLHKLLLAYLLLLASYGLPLRQYSFSEPRDPSPLRDIPDLTNDLAFLLHMADQYDPLLAQRLSVFLSPVSETRLIEENMERRWGPEELRSLVVVEPEGGPRLTLVGLPRLPPALYTLGHLRVLRLELLANARLTAQVAAMASLRELHLDHCPLAVEPGALVFLQEHLEVLQLTFTQASELPGWVYSLRSLHQLHLSGQLGCEGSGGRSWALGSLRHLRHLRVLVLRGALQRIPTELAEVAGSLARLELHNDGYRLLPSSALKRLVCLAELRLQDCQLERLPGSLAALPRLRALDLGHNNLRSLEELPGLGQLRRLSSLTLAHNRLLVLPSSVGALQGLEVLDLAYNQLQTLPPALFTLPLLRKLLLGGNLLRSLPPAVDKLQLLSELDISENRLEGLPDELFGCHSELRVLNVAHNSLGWLSPAVGRLGQLCRLDLRGNHLEELPPELASCPGLRGGSGGWGLLVEDRLLHSLPCWARDLLAQTGAASPLPLSGALPSGSPSRPGSGTFPRFSTTQWNFHSALESRI</sequence>
<dbReference type="SMART" id="SM00369">
    <property type="entry name" value="LRR_TYP"/>
    <property type="match status" value="8"/>
</dbReference>
<dbReference type="GO" id="GO:0034220">
    <property type="term" value="P:monoatomic ion transmembrane transport"/>
    <property type="evidence" value="ECO:0007669"/>
    <property type="project" value="UniProtKB-KW"/>
</dbReference>
<keyword evidence="10" id="KW-0472">Membrane</keyword>
<dbReference type="Gene3D" id="3.80.10.10">
    <property type="entry name" value="Ribonuclease Inhibitor"/>
    <property type="match status" value="1"/>
</dbReference>
<keyword evidence="6" id="KW-0812">Transmembrane</keyword>
<proteinExistence type="inferred from homology"/>
<keyword evidence="5" id="KW-0433">Leucine-rich repeat</keyword>
<evidence type="ECO:0000256" key="7">
    <source>
        <dbReference type="ARBA" id="ARBA00022737"/>
    </source>
</evidence>
<name>A0A9Q0IJP0_9TELE</name>
<dbReference type="PANTHER" id="PTHR48051:SF1">
    <property type="entry name" value="RAS SUPPRESSOR PROTEIN 1"/>
    <property type="match status" value="1"/>
</dbReference>
<accession>A0A9Q0IJP0</accession>
<dbReference type="EMBL" id="JANIIK010000047">
    <property type="protein sequence ID" value="KAJ3601284.1"/>
    <property type="molecule type" value="Genomic_DNA"/>
</dbReference>
<evidence type="ECO:0000259" key="17">
    <source>
        <dbReference type="Pfam" id="PF12534"/>
    </source>
</evidence>
<comment type="catalytic activity">
    <reaction evidence="13">
        <text>iodide(out) = iodide(in)</text>
        <dbReference type="Rhea" id="RHEA:66324"/>
        <dbReference type="ChEBI" id="CHEBI:16382"/>
    </reaction>
</comment>
<keyword evidence="3" id="KW-0813">Transport</keyword>
<keyword evidence="4" id="KW-1003">Cell membrane</keyword>
<comment type="subcellular location">
    <subcellularLocation>
        <location evidence="1">Cell membrane</location>
        <topology evidence="1">Multi-pass membrane protein</topology>
    </subcellularLocation>
</comment>
<feature type="compositionally biased region" description="Low complexity" evidence="16">
    <location>
        <begin position="65"/>
        <end position="80"/>
    </location>
</feature>
<evidence type="ECO:0000313" key="18">
    <source>
        <dbReference type="EMBL" id="KAJ3601284.1"/>
    </source>
</evidence>
<keyword evidence="9" id="KW-0406">Ion transport</keyword>
<dbReference type="InterPro" id="IPR050216">
    <property type="entry name" value="LRR_domain-containing"/>
</dbReference>
<evidence type="ECO:0000256" key="4">
    <source>
        <dbReference type="ARBA" id="ARBA00022475"/>
    </source>
</evidence>
<dbReference type="Pfam" id="PF13855">
    <property type="entry name" value="LRR_8"/>
    <property type="match status" value="2"/>
</dbReference>
<evidence type="ECO:0000256" key="12">
    <source>
        <dbReference type="ARBA" id="ARBA00023303"/>
    </source>
</evidence>
<gene>
    <name evidence="18" type="ORF">NHX12_032256</name>
</gene>
<keyword evidence="11" id="KW-1015">Disulfide bond</keyword>
<evidence type="ECO:0000313" key="19">
    <source>
        <dbReference type="Proteomes" id="UP001148018"/>
    </source>
</evidence>
<evidence type="ECO:0000256" key="16">
    <source>
        <dbReference type="SAM" id="MobiDB-lite"/>
    </source>
</evidence>
<evidence type="ECO:0000256" key="6">
    <source>
        <dbReference type="ARBA" id="ARBA00022692"/>
    </source>
</evidence>
<dbReference type="InterPro" id="IPR003591">
    <property type="entry name" value="Leu-rich_rpt_typical-subtyp"/>
</dbReference>
<evidence type="ECO:0000256" key="1">
    <source>
        <dbReference type="ARBA" id="ARBA00004651"/>
    </source>
</evidence>
<keyword evidence="7" id="KW-0677">Repeat</keyword>